<name>E3MSX8_CAERE</name>
<dbReference type="AlphaFoldDB" id="E3MSX8"/>
<dbReference type="InParanoid" id="E3MSX8"/>
<dbReference type="Proteomes" id="UP000008281">
    <property type="component" value="Unassembled WGS sequence"/>
</dbReference>
<feature type="region of interest" description="Disordered" evidence="2">
    <location>
        <begin position="100"/>
        <end position="133"/>
    </location>
</feature>
<keyword evidence="1" id="KW-0694">RNA-binding</keyword>
<organism evidence="7">
    <name type="scientific">Caenorhabditis remanei</name>
    <name type="common">Caenorhabditis vulgaris</name>
    <dbReference type="NCBI Taxonomy" id="31234"/>
    <lineage>
        <taxon>Eukaryota</taxon>
        <taxon>Metazoa</taxon>
        <taxon>Ecdysozoa</taxon>
        <taxon>Nematoda</taxon>
        <taxon>Chromadorea</taxon>
        <taxon>Rhabditida</taxon>
        <taxon>Rhabditina</taxon>
        <taxon>Rhabditomorpha</taxon>
        <taxon>Rhabditoidea</taxon>
        <taxon>Rhabditidae</taxon>
        <taxon>Peloderinae</taxon>
        <taxon>Caenorhabditis</taxon>
    </lineage>
</organism>
<evidence type="ECO:0000256" key="3">
    <source>
        <dbReference type="SAM" id="Phobius"/>
    </source>
</evidence>
<dbReference type="InterPro" id="IPR000504">
    <property type="entry name" value="RRM_dom"/>
</dbReference>
<feature type="compositionally biased region" description="Basic and acidic residues" evidence="2">
    <location>
        <begin position="260"/>
        <end position="277"/>
    </location>
</feature>
<sequence>MCKVRNAGFHVDRCVACASRFVFERGPRLCLSIFSFFFSAVVLLFVLSFFLLSNCLVRCLFFLIYNFSDSTLTLSIRMVKANNVDMSLDDIISKTRKTNNSIHKKPLGGARRGTGRPTGLPRRSGGSSGGWRDLDAVSNHGITSRGNDSKVIRVNISNLAPTVISSDLEELFGDYKLHSVSVNFNEHGESLGTGDISLTKRDADRLVQKFSGVALDGKMMKFAVIDSSNIAGRVDFGNKSRSAPASSGRGFQSGPRRFNRKPEDFLRDGVHEGDTKRGGSSRGGFRKGGRGGDRDSKPKKTEAELDAELEAYMAKRNA</sequence>
<dbReference type="GO" id="GO:0006406">
    <property type="term" value="P:mRNA export from nucleus"/>
    <property type="evidence" value="ECO:0007669"/>
    <property type="project" value="TreeGrafter"/>
</dbReference>
<dbReference type="SUPFAM" id="SSF54928">
    <property type="entry name" value="RNA-binding domain, RBD"/>
    <property type="match status" value="1"/>
</dbReference>
<dbReference type="SMART" id="SM01218">
    <property type="entry name" value="FoP_duplication"/>
    <property type="match status" value="1"/>
</dbReference>
<dbReference type="OrthoDB" id="1049195at2759"/>
<feature type="domain" description="RRM" evidence="4">
    <location>
        <begin position="153"/>
        <end position="223"/>
    </location>
</feature>
<dbReference type="GeneID" id="9815577"/>
<dbReference type="InterPro" id="IPR035979">
    <property type="entry name" value="RBD_domain_sf"/>
</dbReference>
<dbReference type="CTD" id="9815577"/>
<evidence type="ECO:0000259" key="4">
    <source>
        <dbReference type="SMART" id="SM00360"/>
    </source>
</evidence>
<keyword evidence="3" id="KW-1133">Transmembrane helix</keyword>
<dbReference type="OMA" id="YNAECKM"/>
<evidence type="ECO:0000259" key="5">
    <source>
        <dbReference type="SMART" id="SM01218"/>
    </source>
</evidence>
<accession>E3MSX8</accession>
<dbReference type="PANTHER" id="PTHR19965:SF82">
    <property type="entry name" value="THO COMPLEX SUBUNIT 4"/>
    <property type="match status" value="1"/>
</dbReference>
<feature type="transmembrane region" description="Helical" evidence="3">
    <location>
        <begin position="29"/>
        <end position="52"/>
    </location>
</feature>
<dbReference type="PANTHER" id="PTHR19965">
    <property type="entry name" value="RNA AND EXPORT FACTOR BINDING PROTEIN"/>
    <property type="match status" value="1"/>
</dbReference>
<dbReference type="eggNOG" id="KOG0533">
    <property type="taxonomic scope" value="Eukaryota"/>
</dbReference>
<keyword evidence="3" id="KW-0812">Transmembrane</keyword>
<dbReference type="HOGENOM" id="CLU_075908_0_0_1"/>
<feature type="compositionally biased region" description="Basic and acidic residues" evidence="2">
    <location>
        <begin position="290"/>
        <end position="303"/>
    </location>
</feature>
<proteinExistence type="predicted"/>
<dbReference type="InterPro" id="IPR051229">
    <property type="entry name" value="ALYREF_mRNA_export"/>
</dbReference>
<dbReference type="Gene3D" id="3.30.70.330">
    <property type="match status" value="1"/>
</dbReference>
<dbReference type="CDD" id="cd12418">
    <property type="entry name" value="RRM_Aly_REF_like"/>
    <property type="match status" value="1"/>
</dbReference>
<dbReference type="EMBL" id="DS268474">
    <property type="protein sequence ID" value="EFP08557.1"/>
    <property type="molecule type" value="Genomic_DNA"/>
</dbReference>
<dbReference type="STRING" id="31234.E3MSX8"/>
<evidence type="ECO:0008006" key="8">
    <source>
        <dbReference type="Google" id="ProtNLM"/>
    </source>
</evidence>
<evidence type="ECO:0000313" key="6">
    <source>
        <dbReference type="EMBL" id="EFP08557.1"/>
    </source>
</evidence>
<dbReference type="SMART" id="SM00360">
    <property type="entry name" value="RRM"/>
    <property type="match status" value="1"/>
</dbReference>
<evidence type="ECO:0000313" key="7">
    <source>
        <dbReference type="Proteomes" id="UP000008281"/>
    </source>
</evidence>
<keyword evidence="3" id="KW-0472">Membrane</keyword>
<reference evidence="6" key="1">
    <citation type="submission" date="2007-07" db="EMBL/GenBank/DDBJ databases">
        <title>PCAP assembly of the Caenorhabditis remanei genome.</title>
        <authorList>
            <consortium name="The Caenorhabditis remanei Sequencing Consortium"/>
            <person name="Wilson R.K."/>
        </authorList>
    </citation>
    <scope>NUCLEOTIDE SEQUENCE [LARGE SCALE GENOMIC DNA]</scope>
    <source>
        <strain evidence="6">PB4641</strain>
    </source>
</reference>
<dbReference type="InterPro" id="IPR012677">
    <property type="entry name" value="Nucleotide-bd_a/b_plait_sf"/>
</dbReference>
<evidence type="ECO:0000256" key="1">
    <source>
        <dbReference type="ARBA" id="ARBA00022884"/>
    </source>
</evidence>
<dbReference type="GO" id="GO:0003729">
    <property type="term" value="F:mRNA binding"/>
    <property type="evidence" value="ECO:0007669"/>
    <property type="project" value="TreeGrafter"/>
</dbReference>
<dbReference type="KEGG" id="crq:GCK72_014246"/>
<dbReference type="InterPro" id="IPR025715">
    <property type="entry name" value="FoP_C"/>
</dbReference>
<dbReference type="GO" id="GO:0005634">
    <property type="term" value="C:nucleus"/>
    <property type="evidence" value="ECO:0007669"/>
    <property type="project" value="TreeGrafter"/>
</dbReference>
<protein>
    <recommendedName>
        <fullName evidence="8">Chromatin target of PRMT1 protein C-terminal domain-containing protein</fullName>
    </recommendedName>
</protein>
<dbReference type="FunCoup" id="E3MSX8">
    <property type="interactions" value="2792"/>
</dbReference>
<dbReference type="Pfam" id="PF13865">
    <property type="entry name" value="FoP_duplication"/>
    <property type="match status" value="1"/>
</dbReference>
<feature type="region of interest" description="Disordered" evidence="2">
    <location>
        <begin position="235"/>
        <end position="318"/>
    </location>
</feature>
<dbReference type="RefSeq" id="XP_003100792.2">
    <property type="nucleotide sequence ID" value="XM_003100744.2"/>
</dbReference>
<feature type="compositionally biased region" description="Low complexity" evidence="2">
    <location>
        <begin position="115"/>
        <end position="125"/>
    </location>
</feature>
<gene>
    <name evidence="6" type="ORF">CRE_15496</name>
</gene>
<evidence type="ECO:0000256" key="2">
    <source>
        <dbReference type="SAM" id="MobiDB-lite"/>
    </source>
</evidence>
<feature type="domain" description="Chromatin target of PRMT1 protein C-terminal" evidence="5">
    <location>
        <begin position="243"/>
        <end position="318"/>
    </location>
</feature>
<keyword evidence="7" id="KW-1185">Reference proteome</keyword>